<sequence>MTISQAQLRTLNLLDKKPACRVYRSDRADDYSWMHDDTHVRLTATLHRLFSSGYAMLSPDNRNVAVLTEKGRDVVAVRGGC</sequence>
<accession>A0A1B2EE13</accession>
<gene>
    <name evidence="1" type="ORF">BB934_08315</name>
</gene>
<dbReference type="AlphaFoldDB" id="A0A1B2EE13"/>
<proteinExistence type="predicted"/>
<dbReference type="RefSeq" id="WP_099509227.1">
    <property type="nucleotide sequence ID" value="NZ_CP016616.1"/>
</dbReference>
<organism evidence="1">
    <name type="scientific">Microvirga ossetica</name>
    <dbReference type="NCBI Taxonomy" id="1882682"/>
    <lineage>
        <taxon>Bacteria</taxon>
        <taxon>Pseudomonadati</taxon>
        <taxon>Pseudomonadota</taxon>
        <taxon>Alphaproteobacteria</taxon>
        <taxon>Hyphomicrobiales</taxon>
        <taxon>Methylobacteriaceae</taxon>
        <taxon>Microvirga</taxon>
    </lineage>
</organism>
<reference evidence="1" key="1">
    <citation type="submission" date="2016-07" db="EMBL/GenBank/DDBJ databases">
        <title>Microvirga ossetica sp. nov. a new species of rhizobia isolated from root nodules of the legume species Vicia alpestris Steven originated from North Ossetia region in the Caucasus.</title>
        <authorList>
            <person name="Safronova V.I."/>
            <person name="Kuznetsova I.G."/>
            <person name="Sazanova A.L."/>
            <person name="Belimov A."/>
            <person name="Andronov E."/>
            <person name="Osledkin Y.S."/>
            <person name="Onishchuk O.P."/>
            <person name="Kurchak O.N."/>
            <person name="Shaposhnikov A.I."/>
            <person name="Willems A."/>
            <person name="Tikhonovich I.A."/>
        </authorList>
    </citation>
    <scope>NUCLEOTIDE SEQUENCE [LARGE SCALE GENOMIC DNA]</scope>
    <source>
        <strain evidence="1">V5/3M</strain>
    </source>
</reference>
<name>A0A1B2EE13_9HYPH</name>
<protein>
    <submittedName>
        <fullName evidence="1">Uncharacterized protein</fullName>
    </submittedName>
</protein>
<evidence type="ECO:0000313" key="1">
    <source>
        <dbReference type="EMBL" id="ANY78236.1"/>
    </source>
</evidence>
<dbReference type="EMBL" id="CP016616">
    <property type="protein sequence ID" value="ANY78236.1"/>
    <property type="molecule type" value="Genomic_DNA"/>
</dbReference>
<dbReference type="KEGG" id="moc:BB934_08315"/>
<dbReference type="OrthoDB" id="8021034at2"/>